<feature type="compositionally biased region" description="Basic and acidic residues" evidence="1">
    <location>
        <begin position="42"/>
        <end position="60"/>
    </location>
</feature>
<accession>A0A8H5ZGV5</accession>
<reference evidence="2" key="1">
    <citation type="submission" date="2019-11" db="EMBL/GenBank/DDBJ databases">
        <title>Bipolaris sorokiniana Genome sequencing.</title>
        <authorList>
            <person name="Wang H."/>
        </authorList>
    </citation>
    <scope>NUCLEOTIDE SEQUENCE</scope>
</reference>
<feature type="compositionally biased region" description="Polar residues" evidence="1">
    <location>
        <begin position="121"/>
        <end position="132"/>
    </location>
</feature>
<dbReference type="Proteomes" id="UP000624244">
    <property type="component" value="Unassembled WGS sequence"/>
</dbReference>
<feature type="compositionally biased region" description="Basic residues" evidence="1">
    <location>
        <begin position="1"/>
        <end position="11"/>
    </location>
</feature>
<evidence type="ECO:0000313" key="3">
    <source>
        <dbReference type="Proteomes" id="UP000624244"/>
    </source>
</evidence>
<feature type="region of interest" description="Disordered" evidence="1">
    <location>
        <begin position="1"/>
        <end position="62"/>
    </location>
</feature>
<organism evidence="2 3">
    <name type="scientific">Cochliobolus sativus</name>
    <name type="common">Common root rot and spot blotch fungus</name>
    <name type="synonym">Bipolaris sorokiniana</name>
    <dbReference type="NCBI Taxonomy" id="45130"/>
    <lineage>
        <taxon>Eukaryota</taxon>
        <taxon>Fungi</taxon>
        <taxon>Dikarya</taxon>
        <taxon>Ascomycota</taxon>
        <taxon>Pezizomycotina</taxon>
        <taxon>Dothideomycetes</taxon>
        <taxon>Pleosporomycetidae</taxon>
        <taxon>Pleosporales</taxon>
        <taxon>Pleosporineae</taxon>
        <taxon>Pleosporaceae</taxon>
        <taxon>Bipolaris</taxon>
    </lineage>
</organism>
<sequence>MAYTTRFRRKAVGSNEVGRGRSRGRSRTRREQPQGRKQSNPQKHDYFDGMKEDSEDEVQRNKQLVLHTQRPVTHQAQPEAFCSRFINPADISAATEDEDNEDSSLSEYESLESTEEWQDVSPLTPTANQSPSYPFPGTWSAALQDSNHAITQVSSATFSYASALATSGMGKATLSISAAALSTTNKYAASLTSWGLAKSGFSHNELPTPICKWLTKKEEADKKRSKARKKSELTQREFTDAKGRYVLDMHDTDASGDFVRGGDKSEGKVKEAEEEKGWGEQEMRSGGPFDDRFAVEDSDESDNEDEGDAGEDDGLVRMFEFDD</sequence>
<dbReference type="AlphaFoldDB" id="A0A8H5ZGV5"/>
<feature type="region of interest" description="Disordered" evidence="1">
    <location>
        <begin position="252"/>
        <end position="315"/>
    </location>
</feature>
<feature type="region of interest" description="Disordered" evidence="1">
    <location>
        <begin position="93"/>
        <end position="132"/>
    </location>
</feature>
<feature type="compositionally biased region" description="Basic and acidic residues" evidence="1">
    <location>
        <begin position="260"/>
        <end position="295"/>
    </location>
</feature>
<feature type="compositionally biased region" description="Acidic residues" evidence="1">
    <location>
        <begin position="296"/>
        <end position="313"/>
    </location>
</feature>
<name>A0A8H5ZGV5_COCSA</name>
<feature type="compositionally biased region" description="Acidic residues" evidence="1">
    <location>
        <begin position="95"/>
        <end position="118"/>
    </location>
</feature>
<evidence type="ECO:0000256" key="1">
    <source>
        <dbReference type="SAM" id="MobiDB-lite"/>
    </source>
</evidence>
<dbReference type="EMBL" id="WNKQ01000010">
    <property type="protein sequence ID" value="KAF5848992.1"/>
    <property type="molecule type" value="Genomic_DNA"/>
</dbReference>
<evidence type="ECO:0000313" key="2">
    <source>
        <dbReference type="EMBL" id="KAF5848992.1"/>
    </source>
</evidence>
<proteinExistence type="predicted"/>
<comment type="caution">
    <text evidence="2">The sequence shown here is derived from an EMBL/GenBank/DDBJ whole genome shotgun (WGS) entry which is preliminary data.</text>
</comment>
<gene>
    <name evidence="2" type="ORF">GGP41_010113</name>
</gene>
<protein>
    <submittedName>
        <fullName evidence="2">Uncharacterized protein</fullName>
    </submittedName>
</protein>